<organism evidence="2 3">
    <name type="scientific">Thraustotheca clavata</name>
    <dbReference type="NCBI Taxonomy" id="74557"/>
    <lineage>
        <taxon>Eukaryota</taxon>
        <taxon>Sar</taxon>
        <taxon>Stramenopiles</taxon>
        <taxon>Oomycota</taxon>
        <taxon>Saprolegniomycetes</taxon>
        <taxon>Saprolegniales</taxon>
        <taxon>Achlyaceae</taxon>
        <taxon>Thraustotheca</taxon>
    </lineage>
</organism>
<evidence type="ECO:0000313" key="2">
    <source>
        <dbReference type="EMBL" id="OQR97985.1"/>
    </source>
</evidence>
<keyword evidence="1" id="KW-1133">Transmembrane helix</keyword>
<reference evidence="2 3" key="1">
    <citation type="journal article" date="2014" name="Genome Biol. Evol.">
        <title>The secreted proteins of Achlya hypogyna and Thraustotheca clavata identify the ancestral oomycete secretome and reveal gene acquisitions by horizontal gene transfer.</title>
        <authorList>
            <person name="Misner I."/>
            <person name="Blouin N."/>
            <person name="Leonard G."/>
            <person name="Richards T.A."/>
            <person name="Lane C.E."/>
        </authorList>
    </citation>
    <scope>NUCLEOTIDE SEQUENCE [LARGE SCALE GENOMIC DNA]</scope>
    <source>
        <strain evidence="2 3">ATCC 34112</strain>
    </source>
</reference>
<evidence type="ECO:0000256" key="1">
    <source>
        <dbReference type="SAM" id="Phobius"/>
    </source>
</evidence>
<dbReference type="EMBL" id="JNBS01001873">
    <property type="protein sequence ID" value="OQR97985.1"/>
    <property type="molecule type" value="Genomic_DNA"/>
</dbReference>
<dbReference type="AlphaFoldDB" id="A0A1V9ZJ19"/>
<dbReference type="Proteomes" id="UP000243217">
    <property type="component" value="Unassembled WGS sequence"/>
</dbReference>
<keyword evidence="1" id="KW-0472">Membrane</keyword>
<dbReference type="OrthoDB" id="72881at2759"/>
<evidence type="ECO:0008006" key="4">
    <source>
        <dbReference type="Google" id="ProtNLM"/>
    </source>
</evidence>
<evidence type="ECO:0000313" key="3">
    <source>
        <dbReference type="Proteomes" id="UP000243217"/>
    </source>
</evidence>
<keyword evidence="3" id="KW-1185">Reference proteome</keyword>
<protein>
    <recommendedName>
        <fullName evidence="4">Transmembrane protein</fullName>
    </recommendedName>
</protein>
<accession>A0A1V9ZJ19</accession>
<proteinExistence type="predicted"/>
<sequence length="237" mass="27904">MTLCQPSTPEAIVRAFPPIVDANLLNSLERTRFVFSFFWLLIVVIPVVFVLYYYPGQYIDVPSVNTLYASPLAWYTLVVGIIFLYFAIRYCVTWPEARRMGPYYWNEVDGSMTRHTTIGHYIRLTDYHLGKFSLGEPIEDMRSHFWMRWSLWTMVPIVVLVYVFWYRQTPFTEYEVYFLIVAFATIFILALQYLYVQLPLYVALQHCPELGLVGIDDERIPFAQPVKMNKQLPYVVG</sequence>
<name>A0A1V9ZJ19_9STRA</name>
<gene>
    <name evidence="2" type="ORF">THRCLA_06796</name>
</gene>
<feature type="transmembrane region" description="Helical" evidence="1">
    <location>
        <begin position="145"/>
        <end position="165"/>
    </location>
</feature>
<feature type="transmembrane region" description="Helical" evidence="1">
    <location>
        <begin position="74"/>
        <end position="92"/>
    </location>
</feature>
<feature type="transmembrane region" description="Helical" evidence="1">
    <location>
        <begin position="33"/>
        <end position="54"/>
    </location>
</feature>
<comment type="caution">
    <text evidence="2">The sequence shown here is derived from an EMBL/GenBank/DDBJ whole genome shotgun (WGS) entry which is preliminary data.</text>
</comment>
<keyword evidence="1" id="KW-0812">Transmembrane</keyword>
<feature type="transmembrane region" description="Helical" evidence="1">
    <location>
        <begin position="177"/>
        <end position="196"/>
    </location>
</feature>